<gene>
    <name evidence="1" type="ORF">BV22DRAFT_1124439</name>
</gene>
<proteinExistence type="predicted"/>
<sequence length="179" mass="20378">MPEPVPTNCDIIKAIELDMHSTIGQRCRYAKALFYGEACEDLKPHIVQLPIDTNGRVRVDYWIPRPDYWTHSIPSMDTIKVHRTTFQSFPSAFRCPFMDGHFTMYYLPPWLPIHTNQTIGRHTHLNADEKLRGDVLVLKHGPDRLSDVMDITHEDINLVTAILSTAILSGRLSGINASV</sequence>
<reference evidence="1" key="1">
    <citation type="journal article" date="2021" name="New Phytol.">
        <title>Evolutionary innovations through gain and loss of genes in the ectomycorrhizal Boletales.</title>
        <authorList>
            <person name="Wu G."/>
            <person name="Miyauchi S."/>
            <person name="Morin E."/>
            <person name="Kuo A."/>
            <person name="Drula E."/>
            <person name="Varga T."/>
            <person name="Kohler A."/>
            <person name="Feng B."/>
            <person name="Cao Y."/>
            <person name="Lipzen A."/>
            <person name="Daum C."/>
            <person name="Hundley H."/>
            <person name="Pangilinan J."/>
            <person name="Johnson J."/>
            <person name="Barry K."/>
            <person name="LaButti K."/>
            <person name="Ng V."/>
            <person name="Ahrendt S."/>
            <person name="Min B."/>
            <person name="Choi I.G."/>
            <person name="Park H."/>
            <person name="Plett J.M."/>
            <person name="Magnuson J."/>
            <person name="Spatafora J.W."/>
            <person name="Nagy L.G."/>
            <person name="Henrissat B."/>
            <person name="Grigoriev I.V."/>
            <person name="Yang Z.L."/>
            <person name="Xu J."/>
            <person name="Martin F.M."/>
        </authorList>
    </citation>
    <scope>NUCLEOTIDE SEQUENCE</scope>
    <source>
        <strain evidence="1">KUC20120723A-06</strain>
    </source>
</reference>
<protein>
    <submittedName>
        <fullName evidence="1">Uncharacterized protein</fullName>
    </submittedName>
</protein>
<dbReference type="EMBL" id="MU266328">
    <property type="protein sequence ID" value="KAH7931036.1"/>
    <property type="molecule type" value="Genomic_DNA"/>
</dbReference>
<evidence type="ECO:0000313" key="2">
    <source>
        <dbReference type="Proteomes" id="UP000790709"/>
    </source>
</evidence>
<name>A0ACB8C186_9AGAM</name>
<dbReference type="Proteomes" id="UP000790709">
    <property type="component" value="Unassembled WGS sequence"/>
</dbReference>
<accession>A0ACB8C186</accession>
<comment type="caution">
    <text evidence="1">The sequence shown here is derived from an EMBL/GenBank/DDBJ whole genome shotgun (WGS) entry which is preliminary data.</text>
</comment>
<evidence type="ECO:0000313" key="1">
    <source>
        <dbReference type="EMBL" id="KAH7931036.1"/>
    </source>
</evidence>
<keyword evidence="2" id="KW-1185">Reference proteome</keyword>
<organism evidence="1 2">
    <name type="scientific">Leucogyrophana mollusca</name>
    <dbReference type="NCBI Taxonomy" id="85980"/>
    <lineage>
        <taxon>Eukaryota</taxon>
        <taxon>Fungi</taxon>
        <taxon>Dikarya</taxon>
        <taxon>Basidiomycota</taxon>
        <taxon>Agaricomycotina</taxon>
        <taxon>Agaricomycetes</taxon>
        <taxon>Agaricomycetidae</taxon>
        <taxon>Boletales</taxon>
        <taxon>Boletales incertae sedis</taxon>
        <taxon>Leucogyrophana</taxon>
    </lineage>
</organism>